<dbReference type="PANTHER" id="PTHR31919">
    <property type="entry name" value="ZINC FINGERS AND HOMEOBOXES PROTEIN 1, ISOFORM 2"/>
    <property type="match status" value="1"/>
</dbReference>
<dbReference type="Gene3D" id="1.25.40.10">
    <property type="entry name" value="Tetratricopeptide repeat domain"/>
    <property type="match status" value="1"/>
</dbReference>
<feature type="compositionally biased region" description="Polar residues" evidence="1">
    <location>
        <begin position="309"/>
        <end position="318"/>
    </location>
</feature>
<evidence type="ECO:0000313" key="2">
    <source>
        <dbReference type="EMBL" id="JAI63306.1"/>
    </source>
</evidence>
<dbReference type="InterPro" id="IPR041404">
    <property type="entry name" value="DUF5588"/>
</dbReference>
<evidence type="ECO:0000256" key="1">
    <source>
        <dbReference type="SAM" id="MobiDB-lite"/>
    </source>
</evidence>
<dbReference type="AlphaFoldDB" id="A0A0P4W8B2"/>
<dbReference type="SUPFAM" id="SSF48452">
    <property type="entry name" value="TPR-like"/>
    <property type="match status" value="1"/>
</dbReference>
<dbReference type="Pfam" id="PF17826">
    <property type="entry name" value="DUF5588"/>
    <property type="match status" value="1"/>
</dbReference>
<organism evidence="2">
    <name type="scientific">Scylla olivacea</name>
    <name type="common">Orange mud crab</name>
    <name type="synonym">Cancer olivacea</name>
    <dbReference type="NCBI Taxonomy" id="85551"/>
    <lineage>
        <taxon>Eukaryota</taxon>
        <taxon>Metazoa</taxon>
        <taxon>Ecdysozoa</taxon>
        <taxon>Arthropoda</taxon>
        <taxon>Crustacea</taxon>
        <taxon>Multicrustacea</taxon>
        <taxon>Malacostraca</taxon>
        <taxon>Eumalacostraca</taxon>
        <taxon>Eucarida</taxon>
        <taxon>Decapoda</taxon>
        <taxon>Pleocyemata</taxon>
        <taxon>Brachyura</taxon>
        <taxon>Eubrachyura</taxon>
        <taxon>Portunoidea</taxon>
        <taxon>Portunidae</taxon>
        <taxon>Portuninae</taxon>
        <taxon>Scylla</taxon>
    </lineage>
</organism>
<dbReference type="EMBL" id="GDRN01074039">
    <property type="protein sequence ID" value="JAI63306.1"/>
    <property type="molecule type" value="Transcribed_RNA"/>
</dbReference>
<proteinExistence type="predicted"/>
<sequence>MEFAEFDDDLFEEKPTRDSVAKDYQARMCEAGWFMQVEPGQLVSQGDELGVQKFAAEYLFLGKSYNAAIAKYEEILRILPESSTTIKRECQENLARCHVKAGTADKAVVLAERLHSTSRTLDQFTVSYSLLLDVHLAVGRHDDALTAAQHLVSLHPDNSHLWMKLALTYAFLKKIILPNVKELMRAHLPASKKTIHCVNSLSSSEPLQFTENVPECSDNSHKTELPDIHEVEEKKNTRKDVLIVAACLQRAFYILVKTEGTAVGFAVTQTRTLKEKLLGDLKLLLDDCSLKELRKNVHQNDKIEMNLCPSESDSIQENTKSRTDDEDQEVSVSQESFEEKWFKWIL</sequence>
<protein>
    <submittedName>
        <fullName evidence="2">Uncharacterized protein</fullName>
    </submittedName>
</protein>
<name>A0A0P4W8B2_SCYOL</name>
<reference evidence="2" key="1">
    <citation type="submission" date="2015-09" db="EMBL/GenBank/DDBJ databases">
        <title>Scylla olivacea transcriptome.</title>
        <authorList>
            <person name="Ikhwanuddin M."/>
        </authorList>
    </citation>
    <scope>NUCLEOTIDE SEQUENCE</scope>
</reference>
<dbReference type="InterPro" id="IPR011990">
    <property type="entry name" value="TPR-like_helical_dom_sf"/>
</dbReference>
<dbReference type="PANTHER" id="PTHR31919:SF1">
    <property type="entry name" value="ZINC FINGERS AND HOMEOBOXES PROTEIN 1, ISOFORM 2"/>
    <property type="match status" value="1"/>
</dbReference>
<feature type="region of interest" description="Disordered" evidence="1">
    <location>
        <begin position="309"/>
        <end position="335"/>
    </location>
</feature>
<accession>A0A0P4W8B2</accession>